<dbReference type="Proteomes" id="UP001348265">
    <property type="component" value="Unassembled WGS sequence"/>
</dbReference>
<evidence type="ECO:0008006" key="3">
    <source>
        <dbReference type="Google" id="ProtNLM"/>
    </source>
</evidence>
<accession>A0ABU7WP36</accession>
<dbReference type="EMBL" id="JAVFKM010000002">
    <property type="protein sequence ID" value="MEF3112478.1"/>
    <property type="molecule type" value="Genomic_DNA"/>
</dbReference>
<comment type="caution">
    <text evidence="1">The sequence shown here is derived from an EMBL/GenBank/DDBJ whole genome shotgun (WGS) entry which is preliminary data.</text>
</comment>
<protein>
    <recommendedName>
        <fullName evidence="3">GntR family transcriptional regulator</fullName>
    </recommendedName>
</protein>
<keyword evidence="2" id="KW-1185">Reference proteome</keyword>
<dbReference type="RefSeq" id="WP_331785462.1">
    <property type="nucleotide sequence ID" value="NZ_JAVFKM010000002.1"/>
</dbReference>
<proteinExistence type="predicted"/>
<gene>
    <name evidence="1" type="ORF">RB636_04590</name>
</gene>
<evidence type="ECO:0000313" key="2">
    <source>
        <dbReference type="Proteomes" id="UP001348265"/>
    </source>
</evidence>
<reference evidence="1 2" key="1">
    <citation type="submission" date="2023-08" db="EMBL/GenBank/DDBJ databases">
        <authorList>
            <person name="Sharma P."/>
            <person name="Verma V."/>
            <person name="Mohan M.K."/>
            <person name="Dubey A.K."/>
        </authorList>
    </citation>
    <scope>NUCLEOTIDE SEQUENCE [LARGE SCALE GENOMIC DNA]</scope>
    <source>
        <strain evidence="1 2">ADP4</strain>
    </source>
</reference>
<organism evidence="1 2">
    <name type="scientific">Streptomyces chrestomyceticus</name>
    <dbReference type="NCBI Taxonomy" id="68185"/>
    <lineage>
        <taxon>Bacteria</taxon>
        <taxon>Bacillati</taxon>
        <taxon>Actinomycetota</taxon>
        <taxon>Actinomycetes</taxon>
        <taxon>Kitasatosporales</taxon>
        <taxon>Streptomycetaceae</taxon>
        <taxon>Streptomyces</taxon>
    </lineage>
</organism>
<evidence type="ECO:0000313" key="1">
    <source>
        <dbReference type="EMBL" id="MEF3112478.1"/>
    </source>
</evidence>
<name>A0ABU7WP36_9ACTN</name>
<sequence>MASRYEQIAADLRKQIEDGTLPAPGGHRQLLCAGPSAYSGAARAH</sequence>